<dbReference type="Gene3D" id="3.40.190.10">
    <property type="entry name" value="Periplasmic binding protein-like II"/>
    <property type="match status" value="1"/>
</dbReference>
<dbReference type="PROSITE" id="PS50304">
    <property type="entry name" value="TUDOR"/>
    <property type="match status" value="1"/>
</dbReference>
<sequence length="283" mass="31450">MAGNNFVLFNRDDQGQDSHEDVWDDAALIQAYDRAVNLAKEKVASELSLEDENPKITASDVSDEEQSKSPSISTEKGDWVVGENVRAVYSEDGLEYEAIILKIDKKNSSCLIRFLGYENEEIVYLRDLKPSAGIVARKKQAIASGHHLHVSESSSDMEEECELMPPLKPKPTTGLDWQPAKPEPQPMAGLDWQPAKPEPQPTTGLDWQPVKPEPPLKFPGMSNMSSIPPPPPPTAWPTHGTTEMDSDSLYSMLMSWYMAGYHTGYYQGVQQRNKRKANSSGTS</sequence>
<proteinExistence type="inferred from homology"/>
<dbReference type="InterPro" id="IPR002999">
    <property type="entry name" value="Tudor"/>
</dbReference>
<dbReference type="CDD" id="cd20398">
    <property type="entry name" value="Tudor_SMN"/>
    <property type="match status" value="1"/>
</dbReference>
<comment type="caution">
    <text evidence="11">The sequence shown here is derived from an EMBL/GenBank/DDBJ whole genome shotgun (WGS) entry which is preliminary data.</text>
</comment>
<evidence type="ECO:0000313" key="12">
    <source>
        <dbReference type="Proteomes" id="UP000820818"/>
    </source>
</evidence>
<dbReference type="GO" id="GO:0097504">
    <property type="term" value="C:Gemini of Cajal bodies"/>
    <property type="evidence" value="ECO:0007669"/>
    <property type="project" value="UniProtKB-SubCell"/>
</dbReference>
<evidence type="ECO:0000256" key="5">
    <source>
        <dbReference type="ARBA" id="ARBA00022664"/>
    </source>
</evidence>
<accession>A0AAD5PZT7</accession>
<protein>
    <recommendedName>
        <fullName evidence="10">Tudor domain-containing protein</fullName>
    </recommendedName>
</protein>
<evidence type="ECO:0000256" key="7">
    <source>
        <dbReference type="ARBA" id="ARBA00023242"/>
    </source>
</evidence>
<evidence type="ECO:0000256" key="3">
    <source>
        <dbReference type="ARBA" id="ARBA00005371"/>
    </source>
</evidence>
<dbReference type="Pfam" id="PF06003">
    <property type="entry name" value="SMN_Tudor"/>
    <property type="match status" value="1"/>
</dbReference>
<dbReference type="GO" id="GO:0006397">
    <property type="term" value="P:mRNA processing"/>
    <property type="evidence" value="ECO:0007669"/>
    <property type="project" value="UniProtKB-KW"/>
</dbReference>
<evidence type="ECO:0000259" key="10">
    <source>
        <dbReference type="PROSITE" id="PS50304"/>
    </source>
</evidence>
<comment type="subcellular location">
    <subcellularLocation>
        <location evidence="1">Cytoplasm</location>
        <location evidence="1">Myofibril</location>
        <location evidence="1">Sarcomere</location>
        <location evidence="1">Z line</location>
    </subcellularLocation>
    <subcellularLocation>
        <location evidence="2">Nucleus</location>
        <location evidence="2">Cajal body</location>
    </subcellularLocation>
    <subcellularLocation>
        <location evidence="8">Nucleus</location>
        <location evidence="8">Gem</location>
    </subcellularLocation>
</comment>
<dbReference type="CDD" id="cd22852">
    <property type="entry name" value="SMN_C"/>
    <property type="match status" value="1"/>
</dbReference>
<dbReference type="InterPro" id="IPR049481">
    <property type="entry name" value="SMN_G2-BD"/>
</dbReference>
<dbReference type="Pfam" id="PF20636">
    <property type="entry name" value="SMN_G2-BD"/>
    <property type="match status" value="1"/>
</dbReference>
<evidence type="ECO:0000313" key="11">
    <source>
        <dbReference type="EMBL" id="KAI9562349.1"/>
    </source>
</evidence>
<keyword evidence="5" id="KW-0507">mRNA processing</keyword>
<feature type="region of interest" description="Disordered" evidence="9">
    <location>
        <begin position="194"/>
        <end position="242"/>
    </location>
</feature>
<evidence type="ECO:0000256" key="9">
    <source>
        <dbReference type="SAM" id="MobiDB-lite"/>
    </source>
</evidence>
<dbReference type="GO" id="GO:0015030">
    <property type="term" value="C:Cajal body"/>
    <property type="evidence" value="ECO:0007669"/>
    <property type="project" value="UniProtKB-SubCell"/>
</dbReference>
<feature type="region of interest" description="Disordered" evidence="9">
    <location>
        <begin position="47"/>
        <end position="75"/>
    </location>
</feature>
<keyword evidence="7" id="KW-0539">Nucleus</keyword>
<dbReference type="AlphaFoldDB" id="A0AAD5PZT7"/>
<dbReference type="GO" id="GO:0030018">
    <property type="term" value="C:Z disc"/>
    <property type="evidence" value="ECO:0007669"/>
    <property type="project" value="UniProtKB-SubCell"/>
</dbReference>
<organism evidence="11 12">
    <name type="scientific">Daphnia sinensis</name>
    <dbReference type="NCBI Taxonomy" id="1820382"/>
    <lineage>
        <taxon>Eukaryota</taxon>
        <taxon>Metazoa</taxon>
        <taxon>Ecdysozoa</taxon>
        <taxon>Arthropoda</taxon>
        <taxon>Crustacea</taxon>
        <taxon>Branchiopoda</taxon>
        <taxon>Diplostraca</taxon>
        <taxon>Cladocera</taxon>
        <taxon>Anomopoda</taxon>
        <taxon>Daphniidae</taxon>
        <taxon>Daphnia</taxon>
        <taxon>Daphnia similis group</taxon>
    </lineage>
</organism>
<dbReference type="InterPro" id="IPR047298">
    <property type="entry name" value="Tudor_SMN_eumet"/>
</dbReference>
<dbReference type="SUPFAM" id="SSF63748">
    <property type="entry name" value="Tudor/PWWP/MBT"/>
    <property type="match status" value="1"/>
</dbReference>
<dbReference type="SMART" id="SM00333">
    <property type="entry name" value="TUDOR"/>
    <property type="match status" value="1"/>
</dbReference>
<dbReference type="Gene3D" id="2.30.30.140">
    <property type="match status" value="1"/>
</dbReference>
<evidence type="ECO:0000256" key="6">
    <source>
        <dbReference type="ARBA" id="ARBA00023187"/>
    </source>
</evidence>
<evidence type="ECO:0000256" key="4">
    <source>
        <dbReference type="ARBA" id="ARBA00022490"/>
    </source>
</evidence>
<dbReference type="PANTHER" id="PTHR39267:SF1">
    <property type="entry name" value="SURVIVAL MOTOR NEURON PROTEIN"/>
    <property type="match status" value="1"/>
</dbReference>
<dbReference type="GO" id="GO:0008380">
    <property type="term" value="P:RNA splicing"/>
    <property type="evidence" value="ECO:0007669"/>
    <property type="project" value="UniProtKB-KW"/>
</dbReference>
<dbReference type="GO" id="GO:0003723">
    <property type="term" value="F:RNA binding"/>
    <property type="evidence" value="ECO:0007669"/>
    <property type="project" value="InterPro"/>
</dbReference>
<dbReference type="CDD" id="cd22851">
    <property type="entry name" value="SMN_N"/>
    <property type="match status" value="1"/>
</dbReference>
<evidence type="ECO:0000256" key="1">
    <source>
        <dbReference type="ARBA" id="ARBA00004216"/>
    </source>
</evidence>
<dbReference type="Proteomes" id="UP000820818">
    <property type="component" value="Linkage Group LG3"/>
</dbReference>
<comment type="similarity">
    <text evidence="3">Belongs to the SMN family.</text>
</comment>
<dbReference type="PANTHER" id="PTHR39267">
    <property type="entry name" value="SURVIVAL MOTOR NEURON-LIKE PROTEIN 1"/>
    <property type="match status" value="1"/>
</dbReference>
<keyword evidence="12" id="KW-1185">Reference proteome</keyword>
<dbReference type="InterPro" id="IPR010304">
    <property type="entry name" value="SMN_Tudor"/>
</dbReference>
<evidence type="ECO:0000256" key="8">
    <source>
        <dbReference type="ARBA" id="ARBA00034695"/>
    </source>
</evidence>
<dbReference type="Pfam" id="PF20635">
    <property type="entry name" value="SMN_YG-box"/>
    <property type="match status" value="1"/>
</dbReference>
<gene>
    <name evidence="11" type="ORF">GHT06_013314</name>
</gene>
<dbReference type="InterPro" id="IPR040424">
    <property type="entry name" value="Smn1"/>
</dbReference>
<keyword evidence="4" id="KW-0963">Cytoplasm</keyword>
<feature type="domain" description="Tudor" evidence="10">
    <location>
        <begin position="78"/>
        <end position="138"/>
    </location>
</feature>
<dbReference type="EMBL" id="WJBH02000003">
    <property type="protein sequence ID" value="KAI9562349.1"/>
    <property type="molecule type" value="Genomic_DNA"/>
</dbReference>
<dbReference type="InterPro" id="IPR047313">
    <property type="entry name" value="SMN_C"/>
</dbReference>
<evidence type="ECO:0000256" key="2">
    <source>
        <dbReference type="ARBA" id="ARBA00004408"/>
    </source>
</evidence>
<reference evidence="11 12" key="1">
    <citation type="submission" date="2022-05" db="EMBL/GenBank/DDBJ databases">
        <title>A multi-omics perspective on studying reproductive biology in Daphnia sinensis.</title>
        <authorList>
            <person name="Jia J."/>
        </authorList>
    </citation>
    <scope>NUCLEOTIDE SEQUENCE [LARGE SCALE GENOMIC DNA]</scope>
    <source>
        <strain evidence="11 12">WSL</strain>
    </source>
</reference>
<name>A0AAD5PZT7_9CRUS</name>
<keyword evidence="6" id="KW-0508">mRNA splicing</keyword>